<gene>
    <name evidence="2" type="ORF">EWH08_16400</name>
</gene>
<proteinExistence type="predicted"/>
<evidence type="ECO:0000313" key="3">
    <source>
        <dbReference type="Proteomes" id="UP000292734"/>
    </source>
</evidence>
<dbReference type="RefSeq" id="WP_129965625.1">
    <property type="nucleotide sequence ID" value="NZ_JACBZE010000008.1"/>
</dbReference>
<evidence type="ECO:0000256" key="1">
    <source>
        <dbReference type="SAM" id="MobiDB-lite"/>
    </source>
</evidence>
<reference evidence="2 3" key="1">
    <citation type="submission" date="2019-02" db="EMBL/GenBank/DDBJ databases">
        <authorList>
            <person name="Feng G."/>
        </authorList>
    </citation>
    <scope>NUCLEOTIDE SEQUENCE [LARGE SCALE GENOMIC DNA]</scope>
    <source>
        <strain evidence="2 3">DSM 26779</strain>
    </source>
</reference>
<comment type="caution">
    <text evidence="2">The sequence shown here is derived from an EMBL/GenBank/DDBJ whole genome shotgun (WGS) entry which is preliminary data.</text>
</comment>
<dbReference type="EMBL" id="SEOM01000007">
    <property type="protein sequence ID" value="RYL99166.1"/>
    <property type="molecule type" value="Genomic_DNA"/>
</dbReference>
<dbReference type="AlphaFoldDB" id="A0A4V1W9D3"/>
<feature type="region of interest" description="Disordered" evidence="1">
    <location>
        <begin position="41"/>
        <end position="61"/>
    </location>
</feature>
<dbReference type="Proteomes" id="UP000292734">
    <property type="component" value="Unassembled WGS sequence"/>
</dbReference>
<organism evidence="2 3">
    <name type="scientific">Sphingobium indicum</name>
    <dbReference type="NCBI Taxonomy" id="332055"/>
    <lineage>
        <taxon>Bacteria</taxon>
        <taxon>Pseudomonadati</taxon>
        <taxon>Pseudomonadota</taxon>
        <taxon>Alphaproteobacteria</taxon>
        <taxon>Sphingomonadales</taxon>
        <taxon>Sphingomonadaceae</taxon>
        <taxon>Sphingobium</taxon>
    </lineage>
</organism>
<sequence>MTPRGNWQALCMGTPPGQEENGVSDLFGAMIRDKIGVGAGAFNARPTGKKKGNAGAPNGEGLFRSEEMVRSRGTNSVLQRVSRRLKILSV</sequence>
<protein>
    <submittedName>
        <fullName evidence="2">Uncharacterized protein</fullName>
    </submittedName>
</protein>
<name>A0A4V1W9D3_9SPHN</name>
<evidence type="ECO:0000313" key="2">
    <source>
        <dbReference type="EMBL" id="RYL99166.1"/>
    </source>
</evidence>
<accession>A0A4V1W9D3</accession>